<dbReference type="InterPro" id="IPR050832">
    <property type="entry name" value="Bact_Acetyltransf"/>
</dbReference>
<dbReference type="SUPFAM" id="SSF55729">
    <property type="entry name" value="Acyl-CoA N-acyltransferases (Nat)"/>
    <property type="match status" value="1"/>
</dbReference>
<keyword evidence="1" id="KW-0808">Transferase</keyword>
<dbReference type="PANTHER" id="PTHR43877">
    <property type="entry name" value="AMINOALKYLPHOSPHONATE N-ACETYLTRANSFERASE-RELATED-RELATED"/>
    <property type="match status" value="1"/>
</dbReference>
<dbReference type="RefSeq" id="WP_406830751.1">
    <property type="nucleotide sequence ID" value="NZ_CP157483.1"/>
</dbReference>
<evidence type="ECO:0000256" key="1">
    <source>
        <dbReference type="ARBA" id="ARBA00022679"/>
    </source>
</evidence>
<dbReference type="AlphaFoldDB" id="A0AAU7JSP2"/>
<protein>
    <submittedName>
        <fullName evidence="4">GNAT family N-acetyltransferase</fullName>
    </submittedName>
</protein>
<dbReference type="InterPro" id="IPR000182">
    <property type="entry name" value="GNAT_dom"/>
</dbReference>
<evidence type="ECO:0000313" key="4">
    <source>
        <dbReference type="EMBL" id="XBO43320.1"/>
    </source>
</evidence>
<dbReference type="EMBL" id="CP157483">
    <property type="protein sequence ID" value="XBO43320.1"/>
    <property type="molecule type" value="Genomic_DNA"/>
</dbReference>
<organism evidence="4">
    <name type="scientific">Pedococcus sp. KACC 23699</name>
    <dbReference type="NCBI Taxonomy" id="3149228"/>
    <lineage>
        <taxon>Bacteria</taxon>
        <taxon>Bacillati</taxon>
        <taxon>Actinomycetota</taxon>
        <taxon>Actinomycetes</taxon>
        <taxon>Micrococcales</taxon>
        <taxon>Intrasporangiaceae</taxon>
        <taxon>Pedococcus</taxon>
    </lineage>
</organism>
<dbReference type="PANTHER" id="PTHR43877:SF2">
    <property type="entry name" value="AMINOALKYLPHOSPHONATE N-ACETYLTRANSFERASE-RELATED"/>
    <property type="match status" value="1"/>
</dbReference>
<dbReference type="PROSITE" id="PS51186">
    <property type="entry name" value="GNAT"/>
    <property type="match status" value="1"/>
</dbReference>
<feature type="domain" description="N-acetyltransferase" evidence="3">
    <location>
        <begin position="1"/>
        <end position="156"/>
    </location>
</feature>
<accession>A0AAU7JSP2</accession>
<sequence>MQLRPVPFNHADVQHLVADVQAYYVSIYGGPDDSPIIEGEFEPPRGAFVLATDATGPVAMGGWRHRPDLLELFDAPVAEIKRMYVSPRARRRGVSRLVLGDLERTAHEAGAQLLVLETGIVQEDAIALYESSGYERTLDFGHYADSDLSRCYAKRL</sequence>
<dbReference type="Pfam" id="PF00583">
    <property type="entry name" value="Acetyltransf_1"/>
    <property type="match status" value="1"/>
</dbReference>
<reference evidence="4" key="1">
    <citation type="submission" date="2024-05" db="EMBL/GenBank/DDBJ databases">
        <authorList>
            <person name="Kim S."/>
            <person name="Heo J."/>
            <person name="Choi H."/>
            <person name="Choi Y."/>
            <person name="Kwon S.-W."/>
            <person name="Kim Y."/>
        </authorList>
    </citation>
    <scope>NUCLEOTIDE SEQUENCE</scope>
    <source>
        <strain evidence="4">KACC 23699</strain>
    </source>
</reference>
<name>A0AAU7JSP2_9MICO</name>
<dbReference type="InterPro" id="IPR016181">
    <property type="entry name" value="Acyl_CoA_acyltransferase"/>
</dbReference>
<evidence type="ECO:0000256" key="2">
    <source>
        <dbReference type="ARBA" id="ARBA00023315"/>
    </source>
</evidence>
<gene>
    <name evidence="4" type="ORF">ABEG17_17395</name>
</gene>
<proteinExistence type="predicted"/>
<dbReference type="GO" id="GO:0016747">
    <property type="term" value="F:acyltransferase activity, transferring groups other than amino-acyl groups"/>
    <property type="evidence" value="ECO:0007669"/>
    <property type="project" value="InterPro"/>
</dbReference>
<evidence type="ECO:0000259" key="3">
    <source>
        <dbReference type="PROSITE" id="PS51186"/>
    </source>
</evidence>
<dbReference type="CDD" id="cd04301">
    <property type="entry name" value="NAT_SF"/>
    <property type="match status" value="1"/>
</dbReference>
<keyword evidence="2" id="KW-0012">Acyltransferase</keyword>
<dbReference type="Gene3D" id="3.40.630.30">
    <property type="match status" value="1"/>
</dbReference>